<keyword evidence="3" id="KW-0520">NAD</keyword>
<dbReference type="Pfam" id="PF02146">
    <property type="entry name" value="SIR2"/>
    <property type="match status" value="1"/>
</dbReference>
<dbReference type="InterPro" id="IPR050134">
    <property type="entry name" value="NAD-dep_sirtuin_deacylases"/>
</dbReference>
<dbReference type="GO" id="GO:0034979">
    <property type="term" value="F:NAD-dependent protein lysine deacetylase activity"/>
    <property type="evidence" value="ECO:0007669"/>
    <property type="project" value="UniProtKB-EC"/>
</dbReference>
<dbReference type="InterPro" id="IPR026591">
    <property type="entry name" value="Sirtuin_cat_small_dom_sf"/>
</dbReference>
<organism evidence="6 7">
    <name type="scientific">Tenacibaculum polynesiense</name>
    <dbReference type="NCBI Taxonomy" id="3137857"/>
    <lineage>
        <taxon>Bacteria</taxon>
        <taxon>Pseudomonadati</taxon>
        <taxon>Bacteroidota</taxon>
        <taxon>Flavobacteriia</taxon>
        <taxon>Flavobacteriales</taxon>
        <taxon>Flavobacteriaceae</taxon>
        <taxon>Tenacibaculum</taxon>
    </lineage>
</organism>
<comment type="caution">
    <text evidence="6">The sequence shown here is derived from an EMBL/GenBank/DDBJ whole genome shotgun (WGS) entry which is preliminary data.</text>
</comment>
<sequence>MKKELIEIVSNKISNKNLKKNKITFLTGAGISAESGIPTYRGKDGIWIKGSTFYKPESFGTFEHFSKNIDQVWQYTFFRKKMFHDANPNKNHKLLVEIEQKLDDRFYCITQNIDNLHQRAGTRNLYEIHGNLREMRCAEECSKEVYKIPSEVSLKKLDEDLTYDEKELLKCPKCGEDTRPNILWFDEYYNERNFKLHSSLKVAKNSSLLIVLGTSGATNLPIGLVEQTLKYGGHVIDVNLEDNNFTRKFSSKKHFHSVRNDINSFLMELLKLIQ</sequence>
<keyword evidence="4" id="KW-0862">Zinc</keyword>
<feature type="binding site" evidence="4">
    <location>
        <position position="171"/>
    </location>
    <ligand>
        <name>Zn(2+)</name>
        <dbReference type="ChEBI" id="CHEBI:29105"/>
    </ligand>
</feature>
<evidence type="ECO:0000313" key="7">
    <source>
        <dbReference type="Proteomes" id="UP001497527"/>
    </source>
</evidence>
<dbReference type="InterPro" id="IPR029035">
    <property type="entry name" value="DHS-like_NAD/FAD-binding_dom"/>
</dbReference>
<feature type="binding site" evidence="4">
    <location>
        <position position="137"/>
    </location>
    <ligand>
        <name>Zn(2+)</name>
        <dbReference type="ChEBI" id="CHEBI:29105"/>
    </ligand>
</feature>
<accession>A0ABP1F1F3</accession>
<dbReference type="InterPro" id="IPR003000">
    <property type="entry name" value="Sirtuin"/>
</dbReference>
<feature type="active site" description="Proton acceptor" evidence="4">
    <location>
        <position position="129"/>
    </location>
</feature>
<name>A0ABP1F1F3_9FLAO</name>
<dbReference type="PANTHER" id="PTHR11085">
    <property type="entry name" value="NAD-DEPENDENT PROTEIN DEACYLASE SIRTUIN-5, MITOCHONDRIAL-RELATED"/>
    <property type="match status" value="1"/>
</dbReference>
<reference evidence="6 7" key="1">
    <citation type="submission" date="2024-05" db="EMBL/GenBank/DDBJ databases">
        <authorList>
            <person name="Duchaud E."/>
        </authorList>
    </citation>
    <scope>NUCLEOTIDE SEQUENCE [LARGE SCALE GENOMIC DNA]</scope>
    <source>
        <strain evidence="6">Ena-SAMPLE-TAB-13-05-2024-13:56:06:370-140308</strain>
    </source>
</reference>
<evidence type="ECO:0000256" key="2">
    <source>
        <dbReference type="ARBA" id="ARBA00022679"/>
    </source>
</evidence>
<feature type="domain" description="Deacetylase sirtuin-type" evidence="5">
    <location>
        <begin position="1"/>
        <end position="274"/>
    </location>
</feature>
<dbReference type="Proteomes" id="UP001497527">
    <property type="component" value="Unassembled WGS sequence"/>
</dbReference>
<keyword evidence="4" id="KW-0479">Metal-binding</keyword>
<keyword evidence="6" id="KW-0012">Acyltransferase</keyword>
<dbReference type="EMBL" id="CAXJIO010000013">
    <property type="protein sequence ID" value="CAL2103556.1"/>
    <property type="molecule type" value="Genomic_DNA"/>
</dbReference>
<dbReference type="SUPFAM" id="SSF52467">
    <property type="entry name" value="DHS-like NAD/FAD-binding domain"/>
    <property type="match status" value="1"/>
</dbReference>
<evidence type="ECO:0000256" key="3">
    <source>
        <dbReference type="ARBA" id="ARBA00023027"/>
    </source>
</evidence>
<dbReference type="Gene3D" id="3.30.1600.10">
    <property type="entry name" value="SIR2/SIRT2 'Small Domain"/>
    <property type="match status" value="1"/>
</dbReference>
<dbReference type="PROSITE" id="PS50305">
    <property type="entry name" value="SIRTUIN"/>
    <property type="match status" value="1"/>
</dbReference>
<protein>
    <recommendedName>
        <fullName evidence="1">protein acetyllysine N-acetyltransferase</fullName>
        <ecNumber evidence="1">2.3.1.286</ecNumber>
    </recommendedName>
</protein>
<keyword evidence="7" id="KW-1185">Reference proteome</keyword>
<dbReference type="RefSeq" id="WP_348717759.1">
    <property type="nucleotide sequence ID" value="NZ_CAXJIO010000013.1"/>
</dbReference>
<dbReference type="Gene3D" id="3.40.50.1220">
    <property type="entry name" value="TPP-binding domain"/>
    <property type="match status" value="1"/>
</dbReference>
<feature type="binding site" evidence="4">
    <location>
        <position position="174"/>
    </location>
    <ligand>
        <name>Zn(2+)</name>
        <dbReference type="ChEBI" id="CHEBI:29105"/>
    </ligand>
</feature>
<proteinExistence type="predicted"/>
<gene>
    <name evidence="6" type="primary">cobB</name>
    <name evidence="6" type="ORF">T190423A01A_40149</name>
</gene>
<keyword evidence="2 6" id="KW-0808">Transferase</keyword>
<dbReference type="PANTHER" id="PTHR11085:SF4">
    <property type="entry name" value="NAD-DEPENDENT PROTEIN DEACYLASE"/>
    <property type="match status" value="1"/>
</dbReference>
<dbReference type="EC" id="2.3.1.286" evidence="1"/>
<evidence type="ECO:0000313" key="6">
    <source>
        <dbReference type="EMBL" id="CAL2103556.1"/>
    </source>
</evidence>
<evidence type="ECO:0000259" key="5">
    <source>
        <dbReference type="PROSITE" id="PS50305"/>
    </source>
</evidence>
<evidence type="ECO:0000256" key="1">
    <source>
        <dbReference type="ARBA" id="ARBA00012928"/>
    </source>
</evidence>
<dbReference type="InterPro" id="IPR026590">
    <property type="entry name" value="Ssirtuin_cat_dom"/>
</dbReference>
<feature type="binding site" evidence="4">
    <location>
        <position position="141"/>
    </location>
    <ligand>
        <name>Zn(2+)</name>
        <dbReference type="ChEBI" id="CHEBI:29105"/>
    </ligand>
</feature>
<evidence type="ECO:0000256" key="4">
    <source>
        <dbReference type="PROSITE-ProRule" id="PRU00236"/>
    </source>
</evidence>